<keyword evidence="2" id="KW-1185">Reference proteome</keyword>
<evidence type="ECO:0008006" key="3">
    <source>
        <dbReference type="Google" id="ProtNLM"/>
    </source>
</evidence>
<protein>
    <recommendedName>
        <fullName evidence="3">Aminoglycoside phosphotransferase domain-containing protein</fullName>
    </recommendedName>
</protein>
<organism evidence="1 2">
    <name type="scientific">Aspergillus cavernicola</name>
    <dbReference type="NCBI Taxonomy" id="176166"/>
    <lineage>
        <taxon>Eukaryota</taxon>
        <taxon>Fungi</taxon>
        <taxon>Dikarya</taxon>
        <taxon>Ascomycota</taxon>
        <taxon>Pezizomycotina</taxon>
        <taxon>Eurotiomycetes</taxon>
        <taxon>Eurotiomycetidae</taxon>
        <taxon>Eurotiales</taxon>
        <taxon>Aspergillaceae</taxon>
        <taxon>Aspergillus</taxon>
        <taxon>Aspergillus subgen. Nidulantes</taxon>
    </lineage>
</organism>
<evidence type="ECO:0000313" key="2">
    <source>
        <dbReference type="Proteomes" id="UP001610335"/>
    </source>
</evidence>
<dbReference type="PANTHER" id="PTHR36091">
    <property type="entry name" value="ALTERED INHERITANCE OF MITOCHONDRIA PROTEIN 9, MITOCHONDRIAL"/>
    <property type="match status" value="1"/>
</dbReference>
<proteinExistence type="predicted"/>
<dbReference type="Gene3D" id="3.90.1200.10">
    <property type="match status" value="1"/>
</dbReference>
<dbReference type="Proteomes" id="UP001610335">
    <property type="component" value="Unassembled WGS sequence"/>
</dbReference>
<dbReference type="PANTHER" id="PTHR36091:SF2">
    <property type="entry name" value="AMINOGLYCOSIDE PHOSPHOTRANSFERASE DOMAIN-CONTAINING PROTEIN"/>
    <property type="match status" value="1"/>
</dbReference>
<comment type="caution">
    <text evidence="1">The sequence shown here is derived from an EMBL/GenBank/DDBJ whole genome shotgun (WGS) entry which is preliminary data.</text>
</comment>
<evidence type="ECO:0000313" key="1">
    <source>
        <dbReference type="EMBL" id="KAL2822161.1"/>
    </source>
</evidence>
<reference evidence="1 2" key="1">
    <citation type="submission" date="2024-07" db="EMBL/GenBank/DDBJ databases">
        <title>Section-level genome sequencing and comparative genomics of Aspergillus sections Usti and Cavernicolus.</title>
        <authorList>
            <consortium name="Lawrence Berkeley National Laboratory"/>
            <person name="Nybo J.L."/>
            <person name="Vesth T.C."/>
            <person name="Theobald S."/>
            <person name="Frisvad J.C."/>
            <person name="Larsen T.O."/>
            <person name="Kjaerboelling I."/>
            <person name="Rothschild-Mancinelli K."/>
            <person name="Lyhne E.K."/>
            <person name="Kogle M.E."/>
            <person name="Barry K."/>
            <person name="Clum A."/>
            <person name="Na H."/>
            <person name="Ledsgaard L."/>
            <person name="Lin J."/>
            <person name="Lipzen A."/>
            <person name="Kuo A."/>
            <person name="Riley R."/>
            <person name="Mondo S."/>
            <person name="LaButti K."/>
            <person name="Haridas S."/>
            <person name="Pangalinan J."/>
            <person name="Salamov A.A."/>
            <person name="Simmons B.A."/>
            <person name="Magnuson J.K."/>
            <person name="Chen J."/>
            <person name="Drula E."/>
            <person name="Henrissat B."/>
            <person name="Wiebenga A."/>
            <person name="Lubbers R.J."/>
            <person name="Gomes A.C."/>
            <person name="Makela M.R."/>
            <person name="Stajich J."/>
            <person name="Grigoriev I.V."/>
            <person name="Mortensen U.H."/>
            <person name="De vries R.P."/>
            <person name="Baker S.E."/>
            <person name="Andersen M.R."/>
        </authorList>
    </citation>
    <scope>NUCLEOTIDE SEQUENCE [LARGE SCALE GENOMIC DNA]</scope>
    <source>
        <strain evidence="1 2">CBS 600.67</strain>
    </source>
</reference>
<accession>A0ABR4I3I5</accession>
<gene>
    <name evidence="1" type="ORF">BDW59DRAFT_181071</name>
</gene>
<dbReference type="InterPro" id="IPR011009">
    <property type="entry name" value="Kinase-like_dom_sf"/>
</dbReference>
<name>A0ABR4I3I5_9EURO</name>
<dbReference type="EMBL" id="JBFXLS010000060">
    <property type="protein sequence ID" value="KAL2822161.1"/>
    <property type="molecule type" value="Genomic_DNA"/>
</dbReference>
<dbReference type="SUPFAM" id="SSF56112">
    <property type="entry name" value="Protein kinase-like (PK-like)"/>
    <property type="match status" value="1"/>
</dbReference>
<dbReference type="InterPro" id="IPR051035">
    <property type="entry name" value="Mito_inheritance_9"/>
</dbReference>
<sequence>MRLHHGSPIATYPSNHPVESQICSSTLQAVSYSTNNFARAERHVPFNIDALSSVVCSAINRPTTDLASTTKLAEGGFNRVLQINFNDGYAVIARTPFQTTVPRRYAAASKAATLVLTYSPDPANPVGTEYIVLEKLQGTPLSNQWFTMNNKSTVKIIKQLVQLEKRFMGIENLNKSQDFVPLLEKYENLDDIVIGPTAQHECWYKERSLLDIDRGPSLAKRETEMCKQLGKPRLRELHQLSKATPLDLSSDHAFSRPTLRHPDFSPNNILINSSNEVSGIIEWQHSVILPLCLCAGIPITSKTGATLFRNIATARETLRNRLVHFYYRNSGPCPVQFSKEEMQKITNEHDQEVEKTAELSEMRDIIGIDARGWVADDENLKRAQDMARQIKAGLLEHSEAEMERRAVLDHFPLMIIMRIYDISPTLNQHNQYGQLDR</sequence>